<feature type="transmembrane region" description="Helical" evidence="6">
    <location>
        <begin position="125"/>
        <end position="144"/>
    </location>
</feature>
<evidence type="ECO:0000256" key="2">
    <source>
        <dbReference type="ARBA" id="ARBA00008432"/>
    </source>
</evidence>
<evidence type="ECO:0000256" key="4">
    <source>
        <dbReference type="ARBA" id="ARBA00022989"/>
    </source>
</evidence>
<dbReference type="AlphaFoldDB" id="A0A1H6VAS3"/>
<name>A0A1H6VAS3_9MICO</name>
<dbReference type="EMBL" id="FNZI01000001">
    <property type="protein sequence ID" value="SEI97345.1"/>
    <property type="molecule type" value="Genomic_DNA"/>
</dbReference>
<feature type="transmembrane region" description="Helical" evidence="6">
    <location>
        <begin position="260"/>
        <end position="283"/>
    </location>
</feature>
<protein>
    <submittedName>
        <fullName evidence="7">MFS transporter, NNP family, nitrate/nitrite transporter</fullName>
    </submittedName>
</protein>
<evidence type="ECO:0000313" key="8">
    <source>
        <dbReference type="Proteomes" id="UP000183315"/>
    </source>
</evidence>
<gene>
    <name evidence="7" type="ORF">SAMN05421637_0603</name>
</gene>
<evidence type="ECO:0000256" key="6">
    <source>
        <dbReference type="SAM" id="Phobius"/>
    </source>
</evidence>
<evidence type="ECO:0000256" key="1">
    <source>
        <dbReference type="ARBA" id="ARBA00004141"/>
    </source>
</evidence>
<feature type="transmembrane region" description="Helical" evidence="6">
    <location>
        <begin position="295"/>
        <end position="314"/>
    </location>
</feature>
<comment type="similarity">
    <text evidence="2">Belongs to the major facilitator superfamily. Nitrate/nitrite porter (TC 2.A.1.8) family.</text>
</comment>
<keyword evidence="8" id="KW-1185">Reference proteome</keyword>
<reference evidence="8" key="1">
    <citation type="submission" date="2016-10" db="EMBL/GenBank/DDBJ databases">
        <authorList>
            <person name="Varghese N."/>
        </authorList>
    </citation>
    <scope>NUCLEOTIDE SEQUENCE [LARGE SCALE GENOMIC DNA]</scope>
    <source>
        <strain evidence="8">DSM 24868</strain>
    </source>
</reference>
<dbReference type="GO" id="GO:0016020">
    <property type="term" value="C:membrane"/>
    <property type="evidence" value="ECO:0007669"/>
    <property type="project" value="UniProtKB-SubCell"/>
</dbReference>
<feature type="transmembrane region" description="Helical" evidence="6">
    <location>
        <begin position="185"/>
        <end position="202"/>
    </location>
</feature>
<organism evidence="7 8">
    <name type="scientific">Demequina mangrovi</name>
    <dbReference type="NCBI Taxonomy" id="1043493"/>
    <lineage>
        <taxon>Bacteria</taxon>
        <taxon>Bacillati</taxon>
        <taxon>Actinomycetota</taxon>
        <taxon>Actinomycetes</taxon>
        <taxon>Micrococcales</taxon>
        <taxon>Demequinaceae</taxon>
        <taxon>Demequina</taxon>
    </lineage>
</organism>
<dbReference type="STRING" id="1043493.SAMN05421637_0603"/>
<feature type="transmembrane region" description="Helical" evidence="6">
    <location>
        <begin position="435"/>
        <end position="456"/>
    </location>
</feature>
<dbReference type="eggNOG" id="COG2223">
    <property type="taxonomic scope" value="Bacteria"/>
</dbReference>
<feature type="transmembrane region" description="Helical" evidence="6">
    <location>
        <begin position="321"/>
        <end position="343"/>
    </location>
</feature>
<feature type="transmembrane region" description="Helical" evidence="6">
    <location>
        <begin position="46"/>
        <end position="68"/>
    </location>
</feature>
<evidence type="ECO:0000313" key="7">
    <source>
        <dbReference type="EMBL" id="SEI97345.1"/>
    </source>
</evidence>
<dbReference type="Proteomes" id="UP000183315">
    <property type="component" value="Unassembled WGS sequence"/>
</dbReference>
<evidence type="ECO:0000256" key="5">
    <source>
        <dbReference type="ARBA" id="ARBA00023136"/>
    </source>
</evidence>
<feature type="transmembrane region" description="Helical" evidence="6">
    <location>
        <begin position="208"/>
        <end position="239"/>
    </location>
</feature>
<sequence length="465" mass="49088">MTVSDKAAVEALEPGVIGKGRWIERWEPENTLFWEARGKSIAFRNLVFSIVAEHIGFSVWLLWSIVVVRMYGTYDDAGALVTAGANGWALTAGQGFTLLAVASGVGAFLRVPYTFAVPIFGGRNWTVISALLLLIPTLGLAWVVQHPETSFGVLVAIAATAGFGGGNFASSMANISFFYPDKEKGWALGLNAAGGNIGVAVAQKLVPLVIGIGALGLSAAGLVYVPLAVAAAILAFLFMDNLREAKADPRPTAASLQHGHTWLMAFLYIGTFGSFIGYSAAFPTLLTVVFERSDIALSWGFLGALIGSLSRPYGGKLADRVGGAIITVGAFVVMAIAGLTAVIGVQNESLGLFFASFMVLFFATGIGNGSTYRMIPSIFGRLHQAKGADTDESRLDYKRQAAGAVGIISAVGAFGGFAIPFIYKIAKEQSGTIVPALQIYVVVFLVMAALTWVFYLRKGATMRNV</sequence>
<dbReference type="InterPro" id="IPR036259">
    <property type="entry name" value="MFS_trans_sf"/>
</dbReference>
<dbReference type="InterPro" id="IPR011701">
    <property type="entry name" value="MFS"/>
</dbReference>
<keyword evidence="5 6" id="KW-0472">Membrane</keyword>
<dbReference type="PANTHER" id="PTHR23515">
    <property type="entry name" value="HIGH-AFFINITY NITRATE TRANSPORTER 2.3"/>
    <property type="match status" value="1"/>
</dbReference>
<feature type="transmembrane region" description="Helical" evidence="6">
    <location>
        <begin position="150"/>
        <end position="173"/>
    </location>
</feature>
<keyword evidence="3 6" id="KW-0812">Transmembrane</keyword>
<dbReference type="Gene3D" id="1.20.1250.20">
    <property type="entry name" value="MFS general substrate transporter like domains"/>
    <property type="match status" value="1"/>
</dbReference>
<comment type="subcellular location">
    <subcellularLocation>
        <location evidence="1">Membrane</location>
        <topology evidence="1">Multi-pass membrane protein</topology>
    </subcellularLocation>
</comment>
<evidence type="ECO:0000256" key="3">
    <source>
        <dbReference type="ARBA" id="ARBA00022692"/>
    </source>
</evidence>
<dbReference type="SUPFAM" id="SSF103473">
    <property type="entry name" value="MFS general substrate transporter"/>
    <property type="match status" value="1"/>
</dbReference>
<dbReference type="Pfam" id="PF07690">
    <property type="entry name" value="MFS_1"/>
    <property type="match status" value="1"/>
</dbReference>
<keyword evidence="4 6" id="KW-1133">Transmembrane helix</keyword>
<dbReference type="InterPro" id="IPR044772">
    <property type="entry name" value="NO3_transporter"/>
</dbReference>
<feature type="transmembrane region" description="Helical" evidence="6">
    <location>
        <begin position="88"/>
        <end position="113"/>
    </location>
</feature>
<dbReference type="RefSeq" id="WP_042212867.1">
    <property type="nucleotide sequence ID" value="NZ_BBLU01000002.1"/>
</dbReference>
<proteinExistence type="inferred from homology"/>
<dbReference type="OrthoDB" id="9771451at2"/>
<dbReference type="CDD" id="cd17341">
    <property type="entry name" value="MFS_NRT2_like"/>
    <property type="match status" value="1"/>
</dbReference>
<dbReference type="GO" id="GO:0015112">
    <property type="term" value="F:nitrate transmembrane transporter activity"/>
    <property type="evidence" value="ECO:0007669"/>
    <property type="project" value="InterPro"/>
</dbReference>
<feature type="transmembrane region" description="Helical" evidence="6">
    <location>
        <begin position="349"/>
        <end position="367"/>
    </location>
</feature>
<accession>A0A1H6VAS3</accession>
<feature type="transmembrane region" description="Helical" evidence="6">
    <location>
        <begin position="401"/>
        <end position="423"/>
    </location>
</feature>